<keyword evidence="1" id="KW-0479">Metal-binding</keyword>
<evidence type="ECO:0000313" key="7">
    <source>
        <dbReference type="Proteomes" id="UP000002417"/>
    </source>
</evidence>
<dbReference type="GO" id="GO:0016491">
    <property type="term" value="F:oxidoreductase activity"/>
    <property type="evidence" value="ECO:0007669"/>
    <property type="project" value="UniProtKB-KW"/>
</dbReference>
<dbReference type="eggNOG" id="COG2132">
    <property type="taxonomic scope" value="Bacteria"/>
</dbReference>
<dbReference type="Gene3D" id="2.60.40.420">
    <property type="entry name" value="Cupredoxins - blue copper proteins"/>
    <property type="match status" value="3"/>
</dbReference>
<accession>A7IKM7</accession>
<evidence type="ECO:0000256" key="3">
    <source>
        <dbReference type="SAM" id="SignalP"/>
    </source>
</evidence>
<keyword evidence="3" id="KW-0732">Signal</keyword>
<dbReference type="GO" id="GO:0005507">
    <property type="term" value="F:copper ion binding"/>
    <property type="evidence" value="ECO:0007669"/>
    <property type="project" value="InterPro"/>
</dbReference>
<evidence type="ECO:0000313" key="6">
    <source>
        <dbReference type="EMBL" id="ABS68570.1"/>
    </source>
</evidence>
<dbReference type="InterPro" id="IPR011706">
    <property type="entry name" value="Cu-oxidase_C"/>
</dbReference>
<proteinExistence type="predicted"/>
<name>A7IKM7_XANP2</name>
<dbReference type="CDD" id="cd13900">
    <property type="entry name" value="CuRO_3_Tth-MCO_like"/>
    <property type="match status" value="1"/>
</dbReference>
<dbReference type="Pfam" id="PF07732">
    <property type="entry name" value="Cu-oxidase_3"/>
    <property type="match status" value="1"/>
</dbReference>
<dbReference type="HOGENOM" id="CLU_289482_0_0_5"/>
<dbReference type="InterPro" id="IPR011707">
    <property type="entry name" value="Cu-oxidase-like_N"/>
</dbReference>
<evidence type="ECO:0000259" key="4">
    <source>
        <dbReference type="Pfam" id="PF07731"/>
    </source>
</evidence>
<dbReference type="CDD" id="cd13853">
    <property type="entry name" value="CuRO_1_Tth-MCO_like"/>
    <property type="match status" value="1"/>
</dbReference>
<dbReference type="KEGG" id="xau:Xaut_3341"/>
<reference evidence="6 7" key="1">
    <citation type="submission" date="2007-07" db="EMBL/GenBank/DDBJ databases">
        <title>Complete sequence of chromosome of Xanthobacter autotrophicus Py2.</title>
        <authorList>
            <consortium name="US DOE Joint Genome Institute"/>
            <person name="Copeland A."/>
            <person name="Lucas S."/>
            <person name="Lapidus A."/>
            <person name="Barry K."/>
            <person name="Glavina del Rio T."/>
            <person name="Hammon N."/>
            <person name="Israni S."/>
            <person name="Dalin E."/>
            <person name="Tice H."/>
            <person name="Pitluck S."/>
            <person name="Sims D."/>
            <person name="Brettin T."/>
            <person name="Bruce D."/>
            <person name="Detter J.C."/>
            <person name="Han C."/>
            <person name="Tapia R."/>
            <person name="Brainard J."/>
            <person name="Schmutz J."/>
            <person name="Larimer F."/>
            <person name="Land M."/>
            <person name="Hauser L."/>
            <person name="Kyrpides N."/>
            <person name="Kim E."/>
            <person name="Ensigns S.A."/>
            <person name="Richardson P."/>
        </authorList>
    </citation>
    <scope>NUCLEOTIDE SEQUENCE [LARGE SCALE GENOMIC DNA]</scope>
    <source>
        <strain evidence="7">ATCC BAA-1158 / Py2</strain>
    </source>
</reference>
<feature type="chain" id="PRO_5002711042" evidence="3">
    <location>
        <begin position="30"/>
        <end position="1087"/>
    </location>
</feature>
<gene>
    <name evidence="6" type="ordered locus">Xaut_3341</name>
</gene>
<keyword evidence="2" id="KW-0560">Oxidoreductase</keyword>
<dbReference type="STRING" id="78245.Xaut_3341"/>
<evidence type="ECO:0000256" key="2">
    <source>
        <dbReference type="ARBA" id="ARBA00023002"/>
    </source>
</evidence>
<feature type="signal peptide" evidence="3">
    <location>
        <begin position="1"/>
        <end position="29"/>
    </location>
</feature>
<dbReference type="SUPFAM" id="SSF69318">
    <property type="entry name" value="Integrin alpha N-terminal domain"/>
    <property type="match status" value="1"/>
</dbReference>
<feature type="domain" description="Plastocyanin-like" evidence="4">
    <location>
        <begin position="564"/>
        <end position="691"/>
    </location>
</feature>
<dbReference type="InterPro" id="IPR008972">
    <property type="entry name" value="Cupredoxin"/>
</dbReference>
<dbReference type="PANTHER" id="PTHR11709:SF518">
    <property type="entry name" value="MULTICOPPER OXIDASE"/>
    <property type="match status" value="1"/>
</dbReference>
<dbReference type="SUPFAM" id="SSF49503">
    <property type="entry name" value="Cupredoxins"/>
    <property type="match status" value="3"/>
</dbReference>
<evidence type="ECO:0000256" key="1">
    <source>
        <dbReference type="ARBA" id="ARBA00022723"/>
    </source>
</evidence>
<dbReference type="Proteomes" id="UP000002417">
    <property type="component" value="Chromosome"/>
</dbReference>
<dbReference type="AlphaFoldDB" id="A7IKM7"/>
<evidence type="ECO:0000259" key="5">
    <source>
        <dbReference type="Pfam" id="PF07732"/>
    </source>
</evidence>
<dbReference type="InterPro" id="IPR045087">
    <property type="entry name" value="Cu-oxidase_fam"/>
</dbReference>
<protein>
    <submittedName>
        <fullName evidence="6">Multicopper oxidase type 2</fullName>
    </submittedName>
</protein>
<dbReference type="Pfam" id="PF07731">
    <property type="entry name" value="Cu-oxidase_2"/>
    <property type="match status" value="1"/>
</dbReference>
<dbReference type="PANTHER" id="PTHR11709">
    <property type="entry name" value="MULTI-COPPER OXIDASE"/>
    <property type="match status" value="1"/>
</dbReference>
<dbReference type="InterPro" id="IPR002355">
    <property type="entry name" value="Cu_oxidase_Cu_BS"/>
</dbReference>
<sequence length="1087" mass="113730">MGTVNGLRRHSRWLLLAFGIIGAAAQAQAQTPSRMPAPVRAAPAFREPVTLASKDGVLEVRLTAHQGAARLDTSAVPVKNALLFGYTLVQGTASDGVAAARDVYPAPTLQVAPGETLVIHLENGLKDLTVRDFYDPNYAARGAAVPLDPAPLSESPINLHTHGLHVSPRGNSDNVLLHMPAGTANTYVYRIPADHPQGAYWYHPHLHTLTAAHVYFGLAGLLTIGRADGNLPAVTQQAIPIRNMALQYNFVFDRQGPAPQFNNANWPQFVSTLEPPAPGALAAGTYRPVLAPVNFTQARPGTQFATVWYAGPLSINNMRGRFQFIPNSLQSFTAAAGSAGNVPADPAQPDHLRDVQFTVNGQFQPMLRSKPGQTEIWVLSNISDIAYMKLRLTETATGRHPKIAILGQDGNPSPVVRYPTDEDGTRLLIPPASRFAIAVTMPETGDLVLEMPPLGGGARTQNAPGILYTANGTENPPAVLGTLSVAPSAVSYFDGFFFFPTQVLARAVPDGGQLTTKDTTKGTTTVFREGEPLVAGAPFDDLSRLTPDLTRRILINGGFLNDLASTDDPKTFIYAFDSGAFPNVPLIQPRLGSVEEWAFSNINNDEHPIHVHVNDFQLVAMSDPTVDLTLGPLMQGLDNVNVPAPNLGPEESVIQPGTLSIRTRFLDYAGLFVMHCHRLNHEDNGLMALVNIIPAVSTYAVAIPGGPGRAASVRVFDNNGDRLLATVTPFPGFEGTVNVAMGDVDGDGVYDLVVGAGAGRAPEVAVFSGGAGKGGAGQGAAPFTRELARFRAFDAGATGGVSVAVAQIDGTTADNIIAGSGPGVRSEVKVFRSTLLPLGWAPALFSSFSPYGDDRSGVTLGTGFVDFATGRQSIVTAPGPGAPARVKVFAFPLLSPIGAATPVALSPPAPAPATPIPAALAPFGDICRGNVDRFEPVISAEFSPFGDDYKGGVSLATGWLAGVLGGAERIVVGQLDGGTVKVFSSGSALDGGPVMYLHSAAAHPAVAFGEMASLQPFGAGGRGLSVATTSTTEGADLLVSAPPEGGRPAKVLRFHMVRPAPSARQLEARRVGETEVASTGRITLGGD</sequence>
<dbReference type="InterPro" id="IPR028994">
    <property type="entry name" value="Integrin_alpha_N"/>
</dbReference>
<keyword evidence="7" id="KW-1185">Reference proteome</keyword>
<dbReference type="PROSITE" id="PS00080">
    <property type="entry name" value="MULTICOPPER_OXIDASE2"/>
    <property type="match status" value="1"/>
</dbReference>
<feature type="domain" description="Plastocyanin-like" evidence="5">
    <location>
        <begin position="155"/>
        <end position="225"/>
    </location>
</feature>
<organism evidence="6 7">
    <name type="scientific">Xanthobacter autotrophicus (strain ATCC BAA-1158 / Py2)</name>
    <dbReference type="NCBI Taxonomy" id="78245"/>
    <lineage>
        <taxon>Bacteria</taxon>
        <taxon>Pseudomonadati</taxon>
        <taxon>Pseudomonadota</taxon>
        <taxon>Alphaproteobacteria</taxon>
        <taxon>Hyphomicrobiales</taxon>
        <taxon>Xanthobacteraceae</taxon>
        <taxon>Xanthobacter</taxon>
    </lineage>
</organism>
<dbReference type="EMBL" id="CP000781">
    <property type="protein sequence ID" value="ABS68570.1"/>
    <property type="molecule type" value="Genomic_DNA"/>
</dbReference>